<dbReference type="Pfam" id="PF01339">
    <property type="entry name" value="CheB_methylest"/>
    <property type="match status" value="1"/>
</dbReference>
<dbReference type="Proteomes" id="UP000196005">
    <property type="component" value="Chromosome"/>
</dbReference>
<dbReference type="InterPro" id="IPR035909">
    <property type="entry name" value="CheB_C"/>
</dbReference>
<dbReference type="GO" id="GO:0006935">
    <property type="term" value="P:chemotaxis"/>
    <property type="evidence" value="ECO:0007669"/>
    <property type="project" value="UniProtKB-UniRule"/>
</dbReference>
<reference evidence="7" key="1">
    <citation type="submission" date="2017-05" db="EMBL/GenBank/DDBJ databases">
        <title>Dechlorination kinetics govern the competition between two new strains of the genus Sulfurospirillum.</title>
        <authorList>
            <person name="Buttet G.F."/>
            <person name="Murray A.M."/>
            <person name="Goris T."/>
            <person name="Burion M."/>
            <person name="Lin B."/>
            <person name="Rolle M."/>
            <person name="Maillard J."/>
        </authorList>
    </citation>
    <scope>NUCLEOTIDE SEQUENCE [LARGE SCALE GENOMIC DNA]</scope>
    <source>
        <strain evidence="7">SL2-1</strain>
    </source>
</reference>
<dbReference type="PANTHER" id="PTHR42872:SF6">
    <property type="entry name" value="PROTEIN-GLUTAMATE METHYLESTERASE_PROTEIN-GLUTAMINE GLUTAMINASE"/>
    <property type="match status" value="1"/>
</dbReference>
<dbReference type="RefSeq" id="WP_087438310.1">
    <property type="nucleotide sequence ID" value="NZ_CP021416.1"/>
</dbReference>
<dbReference type="OrthoDB" id="9793421at2"/>
<evidence type="ECO:0000313" key="6">
    <source>
        <dbReference type="EMBL" id="ARU48335.1"/>
    </source>
</evidence>
<protein>
    <recommendedName>
        <fullName evidence="2">protein-glutamate methylesterase</fullName>
        <ecNumber evidence="2">3.1.1.61</ecNumber>
    </recommendedName>
</protein>
<accession>A0A1Y0HLW8</accession>
<feature type="active site" evidence="4">
    <location>
        <position position="11"/>
    </location>
</feature>
<keyword evidence="4" id="KW-0145">Chemotaxis</keyword>
<dbReference type="CDD" id="cd16432">
    <property type="entry name" value="CheB_Rec"/>
    <property type="match status" value="1"/>
</dbReference>
<evidence type="ECO:0000259" key="5">
    <source>
        <dbReference type="PROSITE" id="PS50122"/>
    </source>
</evidence>
<sequence>MKLKIVLIGASTGGPGHLKKILSAISTTYTGAIVIAQHMNATFIPSFISQFQNELSLPVHAVDQRMSLKQSNIYICPQNCHLIRGDFSPSIEPVKEGETPYNPSIDTLFSSSVAQIKDTEILAVLLTGIGHDGANGLSELQKNGATCIAESEKSAIVFGMPKRAVEINPNIVALALDDIIQTIKKFGES</sequence>
<keyword evidence="7" id="KW-1185">Reference proteome</keyword>
<gene>
    <name evidence="6" type="ORF">Sdiek1_1169</name>
</gene>
<dbReference type="PANTHER" id="PTHR42872">
    <property type="entry name" value="PROTEIN-GLUTAMATE METHYLESTERASE/PROTEIN-GLUTAMINE GLUTAMINASE"/>
    <property type="match status" value="1"/>
</dbReference>
<proteinExistence type="predicted"/>
<dbReference type="PROSITE" id="PS50122">
    <property type="entry name" value="CHEB"/>
    <property type="match status" value="1"/>
</dbReference>
<dbReference type="KEGG" id="suls:Sdiek1_1169"/>
<name>A0A1Y0HLW8_9BACT</name>
<dbReference type="GO" id="GO:0000156">
    <property type="term" value="F:phosphorelay response regulator activity"/>
    <property type="evidence" value="ECO:0007669"/>
    <property type="project" value="InterPro"/>
</dbReference>
<dbReference type="AlphaFoldDB" id="A0A1Y0HLW8"/>
<keyword evidence="1 4" id="KW-0378">Hydrolase</keyword>
<feature type="active site" evidence="4">
    <location>
        <position position="38"/>
    </location>
</feature>
<dbReference type="InterPro" id="IPR000673">
    <property type="entry name" value="Sig_transdc_resp-reg_Me-estase"/>
</dbReference>
<comment type="catalytic activity">
    <reaction evidence="3">
        <text>[protein]-L-glutamate 5-O-methyl ester + H2O = L-glutamyl-[protein] + methanol + H(+)</text>
        <dbReference type="Rhea" id="RHEA:23236"/>
        <dbReference type="Rhea" id="RHEA-COMP:10208"/>
        <dbReference type="Rhea" id="RHEA-COMP:10311"/>
        <dbReference type="ChEBI" id="CHEBI:15377"/>
        <dbReference type="ChEBI" id="CHEBI:15378"/>
        <dbReference type="ChEBI" id="CHEBI:17790"/>
        <dbReference type="ChEBI" id="CHEBI:29973"/>
        <dbReference type="ChEBI" id="CHEBI:82795"/>
        <dbReference type="EC" id="3.1.1.61"/>
    </reaction>
</comment>
<feature type="domain" description="CheB-type methylesterase" evidence="5">
    <location>
        <begin position="1"/>
        <end position="189"/>
    </location>
</feature>
<dbReference type="Gene3D" id="3.40.50.180">
    <property type="entry name" value="Methylesterase CheB, C-terminal domain"/>
    <property type="match status" value="1"/>
</dbReference>
<dbReference type="GO" id="GO:0005737">
    <property type="term" value="C:cytoplasm"/>
    <property type="evidence" value="ECO:0007669"/>
    <property type="project" value="InterPro"/>
</dbReference>
<evidence type="ECO:0000256" key="3">
    <source>
        <dbReference type="ARBA" id="ARBA00048267"/>
    </source>
</evidence>
<evidence type="ECO:0000256" key="1">
    <source>
        <dbReference type="ARBA" id="ARBA00022801"/>
    </source>
</evidence>
<dbReference type="GO" id="GO:0008984">
    <property type="term" value="F:protein-glutamate methylesterase activity"/>
    <property type="evidence" value="ECO:0007669"/>
    <property type="project" value="UniProtKB-EC"/>
</dbReference>
<evidence type="ECO:0000256" key="2">
    <source>
        <dbReference type="ARBA" id="ARBA00039140"/>
    </source>
</evidence>
<dbReference type="EC" id="3.1.1.61" evidence="2"/>
<feature type="active site" evidence="4">
    <location>
        <position position="132"/>
    </location>
</feature>
<dbReference type="SUPFAM" id="SSF52738">
    <property type="entry name" value="Methylesterase CheB, C-terminal domain"/>
    <property type="match status" value="1"/>
</dbReference>
<evidence type="ECO:0000313" key="7">
    <source>
        <dbReference type="Proteomes" id="UP000196005"/>
    </source>
</evidence>
<dbReference type="EMBL" id="CP021416">
    <property type="protein sequence ID" value="ARU48335.1"/>
    <property type="molecule type" value="Genomic_DNA"/>
</dbReference>
<organism evidence="6 7">
    <name type="scientific">Sulfurospirillum diekertiae</name>
    <dbReference type="NCBI Taxonomy" id="1854492"/>
    <lineage>
        <taxon>Bacteria</taxon>
        <taxon>Pseudomonadati</taxon>
        <taxon>Campylobacterota</taxon>
        <taxon>Epsilonproteobacteria</taxon>
        <taxon>Campylobacterales</taxon>
        <taxon>Sulfurospirillaceae</taxon>
        <taxon>Sulfurospirillum</taxon>
    </lineage>
</organism>
<evidence type="ECO:0000256" key="4">
    <source>
        <dbReference type="PROSITE-ProRule" id="PRU00050"/>
    </source>
</evidence>